<dbReference type="UniPathway" id="UPA00028">
    <property type="reaction ID" value="UER00004"/>
</dbReference>
<sequence>MKVAIAGSGALGSRFGVMLHDAGNEVTLIDKWPEHIELIRKNGLLVDNGEEKRYVNIPVFYPSEVKETMDLVFVFTKSMGLQEMIEDIKPVIGEHTKIICLLNGVGHETILQEHISLHNIFMGVTLYTASLKGPGHAYFNGTGKVEIQNFVVGEKEELEAKQIVELLNEAGLNTSYSTNVTTSIWRKACTNGAMNAICALLDSNLHQYCSTDQAEPITRQIVKEFVIVANKKGASLNEEEIVDYVLQASKNIGSHYPSMHQDLVQNHRYTEVDFLNGAVARMSKEFEHEAPYNELITQLIHAKEQILEVK</sequence>
<keyword evidence="2 4" id="KW-0521">NADP</keyword>
<keyword evidence="8" id="KW-1185">Reference proteome</keyword>
<comment type="pathway">
    <text evidence="4">Cofactor biosynthesis; (R)-pantothenate biosynthesis; (R)-pantoate from 3-methyl-2-oxobutanoate: step 2/2.</text>
</comment>
<dbReference type="InterPro" id="IPR013332">
    <property type="entry name" value="KPR_N"/>
</dbReference>
<proteinExistence type="inferred from homology"/>
<dbReference type="InterPro" id="IPR008927">
    <property type="entry name" value="6-PGluconate_DH-like_C_sf"/>
</dbReference>
<feature type="domain" description="Ketopantoate reductase N-terminal" evidence="5">
    <location>
        <begin position="3"/>
        <end position="150"/>
    </location>
</feature>
<keyword evidence="3 4" id="KW-0560">Oxidoreductase</keyword>
<evidence type="ECO:0000256" key="1">
    <source>
        <dbReference type="ARBA" id="ARBA00007870"/>
    </source>
</evidence>
<evidence type="ECO:0000259" key="6">
    <source>
        <dbReference type="Pfam" id="PF08546"/>
    </source>
</evidence>
<evidence type="ECO:0000259" key="5">
    <source>
        <dbReference type="Pfam" id="PF02558"/>
    </source>
</evidence>
<dbReference type="AlphaFoldDB" id="A0A0A5HVS5"/>
<dbReference type="Pfam" id="PF02558">
    <property type="entry name" value="ApbA"/>
    <property type="match status" value="1"/>
</dbReference>
<dbReference type="InterPro" id="IPR013328">
    <property type="entry name" value="6PGD_dom2"/>
</dbReference>
<dbReference type="InterPro" id="IPR003710">
    <property type="entry name" value="ApbA"/>
</dbReference>
<dbReference type="NCBIfam" id="NF005088">
    <property type="entry name" value="PRK06522.1-2"/>
    <property type="match status" value="1"/>
</dbReference>
<keyword evidence="4" id="KW-0566">Pantothenate biosynthesis</keyword>
<dbReference type="eggNOG" id="COG1893">
    <property type="taxonomic scope" value="Bacteria"/>
</dbReference>
<dbReference type="GO" id="GO:0005737">
    <property type="term" value="C:cytoplasm"/>
    <property type="evidence" value="ECO:0007669"/>
    <property type="project" value="TreeGrafter"/>
</dbReference>
<dbReference type="EC" id="1.1.1.169" evidence="4"/>
<gene>
    <name evidence="7" type="ORF">N784_14140</name>
</gene>
<dbReference type="InterPro" id="IPR013752">
    <property type="entry name" value="KPA_reductase"/>
</dbReference>
<accession>A0A0A5HVS5</accession>
<dbReference type="SUPFAM" id="SSF51735">
    <property type="entry name" value="NAD(P)-binding Rossmann-fold domains"/>
    <property type="match status" value="1"/>
</dbReference>
<dbReference type="PANTHER" id="PTHR21708">
    <property type="entry name" value="PROBABLE 2-DEHYDROPANTOATE 2-REDUCTASE"/>
    <property type="match status" value="1"/>
</dbReference>
<comment type="function">
    <text evidence="4">Catalyzes the NADPH-dependent reduction of ketopantoate into pantoic acid.</text>
</comment>
<evidence type="ECO:0000313" key="7">
    <source>
        <dbReference type="EMBL" id="KGX87747.1"/>
    </source>
</evidence>
<dbReference type="PANTHER" id="PTHR21708:SF26">
    <property type="entry name" value="2-DEHYDROPANTOATE 2-REDUCTASE"/>
    <property type="match status" value="1"/>
</dbReference>
<evidence type="ECO:0000256" key="4">
    <source>
        <dbReference type="RuleBase" id="RU362068"/>
    </source>
</evidence>
<comment type="caution">
    <text evidence="7">The sequence shown here is derived from an EMBL/GenBank/DDBJ whole genome shotgun (WGS) entry which is preliminary data.</text>
</comment>
<dbReference type="Proteomes" id="UP000030401">
    <property type="component" value="Unassembled WGS sequence"/>
</dbReference>
<evidence type="ECO:0000256" key="2">
    <source>
        <dbReference type="ARBA" id="ARBA00022857"/>
    </source>
</evidence>
<dbReference type="InterPro" id="IPR051402">
    <property type="entry name" value="KPR-Related"/>
</dbReference>
<dbReference type="EMBL" id="AVPG01000005">
    <property type="protein sequence ID" value="KGX87747.1"/>
    <property type="molecule type" value="Genomic_DNA"/>
</dbReference>
<evidence type="ECO:0000313" key="8">
    <source>
        <dbReference type="Proteomes" id="UP000030401"/>
    </source>
</evidence>
<dbReference type="OrthoDB" id="9793586at2"/>
<comment type="catalytic activity">
    <reaction evidence="4">
        <text>(R)-pantoate + NADP(+) = 2-dehydropantoate + NADPH + H(+)</text>
        <dbReference type="Rhea" id="RHEA:16233"/>
        <dbReference type="ChEBI" id="CHEBI:11561"/>
        <dbReference type="ChEBI" id="CHEBI:15378"/>
        <dbReference type="ChEBI" id="CHEBI:15980"/>
        <dbReference type="ChEBI" id="CHEBI:57783"/>
        <dbReference type="ChEBI" id="CHEBI:58349"/>
        <dbReference type="EC" id="1.1.1.169"/>
    </reaction>
</comment>
<name>A0A0A5HVS5_9BACI</name>
<organism evidence="7 8">
    <name type="scientific">Pontibacillus litoralis JSM 072002</name>
    <dbReference type="NCBI Taxonomy" id="1385512"/>
    <lineage>
        <taxon>Bacteria</taxon>
        <taxon>Bacillati</taxon>
        <taxon>Bacillota</taxon>
        <taxon>Bacilli</taxon>
        <taxon>Bacillales</taxon>
        <taxon>Bacillaceae</taxon>
        <taxon>Pontibacillus</taxon>
    </lineage>
</organism>
<dbReference type="STRING" id="1385512.N784_14140"/>
<dbReference type="Gene3D" id="1.10.1040.10">
    <property type="entry name" value="N-(1-d-carboxylethyl)-l-norvaline Dehydrogenase, domain 2"/>
    <property type="match status" value="1"/>
</dbReference>
<dbReference type="GO" id="GO:0015940">
    <property type="term" value="P:pantothenate biosynthetic process"/>
    <property type="evidence" value="ECO:0007669"/>
    <property type="project" value="UniProtKB-UniPathway"/>
</dbReference>
<dbReference type="NCBIfam" id="TIGR00745">
    <property type="entry name" value="apbA_panE"/>
    <property type="match status" value="1"/>
</dbReference>
<comment type="similarity">
    <text evidence="1 4">Belongs to the ketopantoate reductase family.</text>
</comment>
<evidence type="ECO:0000256" key="3">
    <source>
        <dbReference type="ARBA" id="ARBA00023002"/>
    </source>
</evidence>
<dbReference type="RefSeq" id="WP_036833136.1">
    <property type="nucleotide sequence ID" value="NZ_AVPG01000005.1"/>
</dbReference>
<dbReference type="Pfam" id="PF08546">
    <property type="entry name" value="ApbA_C"/>
    <property type="match status" value="1"/>
</dbReference>
<protein>
    <recommendedName>
        <fullName evidence="4">2-dehydropantoate 2-reductase</fullName>
        <ecNumber evidence="4">1.1.1.169</ecNumber>
    </recommendedName>
    <alternativeName>
        <fullName evidence="4">Ketopantoate reductase</fullName>
    </alternativeName>
</protein>
<dbReference type="Gene3D" id="3.40.50.720">
    <property type="entry name" value="NAD(P)-binding Rossmann-like Domain"/>
    <property type="match status" value="1"/>
</dbReference>
<dbReference type="SUPFAM" id="SSF48179">
    <property type="entry name" value="6-phosphogluconate dehydrogenase C-terminal domain-like"/>
    <property type="match status" value="1"/>
</dbReference>
<feature type="domain" description="Ketopantoate reductase C-terminal" evidence="6">
    <location>
        <begin position="179"/>
        <end position="304"/>
    </location>
</feature>
<dbReference type="InterPro" id="IPR036291">
    <property type="entry name" value="NAD(P)-bd_dom_sf"/>
</dbReference>
<dbReference type="GO" id="GO:0008677">
    <property type="term" value="F:2-dehydropantoate 2-reductase activity"/>
    <property type="evidence" value="ECO:0007669"/>
    <property type="project" value="UniProtKB-EC"/>
</dbReference>
<reference evidence="7 8" key="1">
    <citation type="submission" date="2013-08" db="EMBL/GenBank/DDBJ databases">
        <authorList>
            <person name="Huang J."/>
            <person name="Wang G."/>
        </authorList>
    </citation>
    <scope>NUCLEOTIDE SEQUENCE [LARGE SCALE GENOMIC DNA]</scope>
    <source>
        <strain evidence="7 8">JSM 072002</strain>
    </source>
</reference>